<dbReference type="InterPro" id="IPR003369">
    <property type="entry name" value="TatA/B/E"/>
</dbReference>
<dbReference type="Pfam" id="PF02416">
    <property type="entry name" value="TatA_B_E"/>
    <property type="match status" value="1"/>
</dbReference>
<dbReference type="GO" id="GO:0016020">
    <property type="term" value="C:membrane"/>
    <property type="evidence" value="ECO:0007669"/>
    <property type="project" value="UniProtKB-ARBA"/>
</dbReference>
<dbReference type="Gene3D" id="1.20.5.3310">
    <property type="match status" value="1"/>
</dbReference>
<dbReference type="RefSeq" id="WP_144331430.1">
    <property type="nucleotide sequence ID" value="NZ_VLPL01000001.1"/>
</dbReference>
<keyword evidence="2" id="KW-0813">Transport</keyword>
<evidence type="ECO:0000256" key="6">
    <source>
        <dbReference type="ARBA" id="ARBA00023010"/>
    </source>
</evidence>
<evidence type="ECO:0000256" key="7">
    <source>
        <dbReference type="ARBA" id="ARBA00023136"/>
    </source>
</evidence>
<reference evidence="10 11" key="1">
    <citation type="submission" date="2019-07" db="EMBL/GenBank/DDBJ databases">
        <authorList>
            <person name="Huq M.A."/>
        </authorList>
    </citation>
    <scope>NUCLEOTIDE SEQUENCE [LARGE SCALE GENOMIC DNA]</scope>
    <source>
        <strain evidence="10 11">MAH-3</strain>
    </source>
</reference>
<comment type="caution">
    <text evidence="10">The sequence shown here is derived from an EMBL/GenBank/DDBJ whole genome shotgun (WGS) entry which is preliminary data.</text>
</comment>
<keyword evidence="4" id="KW-0653">Protein transport</keyword>
<gene>
    <name evidence="10" type="ORF">FO442_01835</name>
</gene>
<dbReference type="AlphaFoldDB" id="A0A556N6W8"/>
<evidence type="ECO:0000256" key="4">
    <source>
        <dbReference type="ARBA" id="ARBA00022927"/>
    </source>
</evidence>
<dbReference type="EMBL" id="VLPL01000001">
    <property type="protein sequence ID" value="TSJ47895.1"/>
    <property type="molecule type" value="Genomic_DNA"/>
</dbReference>
<dbReference type="Proteomes" id="UP000316008">
    <property type="component" value="Unassembled WGS sequence"/>
</dbReference>
<evidence type="ECO:0000313" key="11">
    <source>
        <dbReference type="Proteomes" id="UP000316008"/>
    </source>
</evidence>
<accession>A0A556N6W8</accession>
<keyword evidence="6" id="KW-0811">Translocation</keyword>
<proteinExistence type="predicted"/>
<evidence type="ECO:0000313" key="10">
    <source>
        <dbReference type="EMBL" id="TSJ47895.1"/>
    </source>
</evidence>
<organism evidence="10 11">
    <name type="scientific">Fluviicola chungangensis</name>
    <dbReference type="NCBI Taxonomy" id="2597671"/>
    <lineage>
        <taxon>Bacteria</taxon>
        <taxon>Pseudomonadati</taxon>
        <taxon>Bacteroidota</taxon>
        <taxon>Flavobacteriia</taxon>
        <taxon>Flavobacteriales</taxon>
        <taxon>Crocinitomicaceae</taxon>
        <taxon>Fluviicola</taxon>
    </lineage>
</organism>
<dbReference type="PRINTS" id="PR01506">
    <property type="entry name" value="TATBPROTEIN"/>
</dbReference>
<keyword evidence="5 9" id="KW-1133">Transmembrane helix</keyword>
<keyword evidence="11" id="KW-1185">Reference proteome</keyword>
<evidence type="ECO:0000256" key="3">
    <source>
        <dbReference type="ARBA" id="ARBA00022692"/>
    </source>
</evidence>
<evidence type="ECO:0000256" key="1">
    <source>
        <dbReference type="ARBA" id="ARBA00004167"/>
    </source>
</evidence>
<evidence type="ECO:0000256" key="2">
    <source>
        <dbReference type="ARBA" id="ARBA00022448"/>
    </source>
</evidence>
<name>A0A556N6W8_9FLAO</name>
<evidence type="ECO:0000256" key="8">
    <source>
        <dbReference type="SAM" id="MobiDB-lite"/>
    </source>
</evidence>
<keyword evidence="3 9" id="KW-0812">Transmembrane</keyword>
<keyword evidence="7 9" id="KW-0472">Membrane</keyword>
<evidence type="ECO:0000256" key="9">
    <source>
        <dbReference type="SAM" id="Phobius"/>
    </source>
</evidence>
<feature type="transmembrane region" description="Helical" evidence="9">
    <location>
        <begin position="6"/>
        <end position="27"/>
    </location>
</feature>
<dbReference type="OrthoDB" id="1525160at2"/>
<dbReference type="GO" id="GO:0015031">
    <property type="term" value="P:protein transport"/>
    <property type="evidence" value="ECO:0007669"/>
    <property type="project" value="UniProtKB-KW"/>
</dbReference>
<comment type="subcellular location">
    <subcellularLocation>
        <location evidence="1">Membrane</location>
        <topology evidence="1">Single-pass membrane protein</topology>
    </subcellularLocation>
</comment>
<sequence>MTVLPLFLSDVGGSEIVLILLVILMFFGSKSIPGIARTMGKTMHQIRQASQDVQNEIKKSTGDMKTDFDLQKMVRETTDIIEKPLLEESVKMDQIIQTPTQFSKPFGMPNPASPAVTAPDGNPTLDQPVEEPNKDLAQE</sequence>
<protein>
    <recommendedName>
        <fullName evidence="12">Twin-arginine translocase TatA/TatE family subunit</fullName>
    </recommendedName>
</protein>
<evidence type="ECO:0000256" key="5">
    <source>
        <dbReference type="ARBA" id="ARBA00022989"/>
    </source>
</evidence>
<evidence type="ECO:0008006" key="12">
    <source>
        <dbReference type="Google" id="ProtNLM"/>
    </source>
</evidence>
<feature type="region of interest" description="Disordered" evidence="8">
    <location>
        <begin position="101"/>
        <end position="139"/>
    </location>
</feature>